<sequence length="98" mass="10609">MTDNSMSQSVPQQIPTPDDAITGTNTPTVIHGVALLVIAAVVALWRLVDHPDWALLGVWLAAGAGAAFLVLAGLSVAVSRWRRDQEFERRLAETRDPH</sequence>
<evidence type="ECO:0000256" key="2">
    <source>
        <dbReference type="SAM" id="Phobius"/>
    </source>
</evidence>
<gene>
    <name evidence="3" type="ORF">HJ588_12290</name>
</gene>
<dbReference type="EMBL" id="JABENB010000002">
    <property type="protein sequence ID" value="NNG40041.1"/>
    <property type="molecule type" value="Genomic_DNA"/>
</dbReference>
<evidence type="ECO:0000313" key="4">
    <source>
        <dbReference type="Proteomes" id="UP000557772"/>
    </source>
</evidence>
<keyword evidence="2" id="KW-0472">Membrane</keyword>
<dbReference type="RefSeq" id="WP_171155974.1">
    <property type="nucleotide sequence ID" value="NZ_JABENB010000002.1"/>
</dbReference>
<dbReference type="AlphaFoldDB" id="A0A849AL29"/>
<evidence type="ECO:0000313" key="3">
    <source>
        <dbReference type="EMBL" id="NNG40041.1"/>
    </source>
</evidence>
<name>A0A849AL29_9MICO</name>
<evidence type="ECO:0008006" key="5">
    <source>
        <dbReference type="Google" id="ProtNLM"/>
    </source>
</evidence>
<feature type="transmembrane region" description="Helical" evidence="2">
    <location>
        <begin position="54"/>
        <end position="79"/>
    </location>
</feature>
<protein>
    <recommendedName>
        <fullName evidence="5">DUF2530 domain-containing protein</fullName>
    </recommendedName>
</protein>
<reference evidence="3 4" key="1">
    <citation type="submission" date="2020-05" db="EMBL/GenBank/DDBJ databases">
        <title>Flexivirga sp. ID2601S isolated from air conditioner.</title>
        <authorList>
            <person name="Kim D.H."/>
        </authorList>
    </citation>
    <scope>NUCLEOTIDE SEQUENCE [LARGE SCALE GENOMIC DNA]</scope>
    <source>
        <strain evidence="3 4">ID2601S</strain>
    </source>
</reference>
<organism evidence="3 4">
    <name type="scientific">Flexivirga aerilata</name>
    <dbReference type="NCBI Taxonomy" id="1656889"/>
    <lineage>
        <taxon>Bacteria</taxon>
        <taxon>Bacillati</taxon>
        <taxon>Actinomycetota</taxon>
        <taxon>Actinomycetes</taxon>
        <taxon>Micrococcales</taxon>
        <taxon>Dermacoccaceae</taxon>
        <taxon>Flexivirga</taxon>
    </lineage>
</organism>
<feature type="region of interest" description="Disordered" evidence="1">
    <location>
        <begin position="1"/>
        <end position="23"/>
    </location>
</feature>
<comment type="caution">
    <text evidence="3">The sequence shown here is derived from an EMBL/GenBank/DDBJ whole genome shotgun (WGS) entry which is preliminary data.</text>
</comment>
<dbReference type="Proteomes" id="UP000557772">
    <property type="component" value="Unassembled WGS sequence"/>
</dbReference>
<evidence type="ECO:0000256" key="1">
    <source>
        <dbReference type="SAM" id="MobiDB-lite"/>
    </source>
</evidence>
<proteinExistence type="predicted"/>
<keyword evidence="2" id="KW-1133">Transmembrane helix</keyword>
<keyword evidence="2" id="KW-0812">Transmembrane</keyword>
<keyword evidence="4" id="KW-1185">Reference proteome</keyword>
<accession>A0A849AL29</accession>
<feature type="compositionally biased region" description="Polar residues" evidence="1">
    <location>
        <begin position="1"/>
        <end position="15"/>
    </location>
</feature>
<feature type="transmembrane region" description="Helical" evidence="2">
    <location>
        <begin position="29"/>
        <end position="48"/>
    </location>
</feature>